<dbReference type="Pfam" id="PF22998">
    <property type="entry name" value="GNAT_LYC1-like"/>
    <property type="match status" value="1"/>
</dbReference>
<dbReference type="AlphaFoldDB" id="A0A6G1IAV6"/>
<dbReference type="EMBL" id="ML996687">
    <property type="protein sequence ID" value="KAF2405246.1"/>
    <property type="molecule type" value="Genomic_DNA"/>
</dbReference>
<keyword evidence="3" id="KW-1185">Reference proteome</keyword>
<dbReference type="PANTHER" id="PTHR34815:SF4">
    <property type="entry name" value="N-ACETYLTRANSFERASE DOMAIN-CONTAINING PROTEIN"/>
    <property type="match status" value="1"/>
</dbReference>
<organism evidence="2 3">
    <name type="scientific">Trichodelitschia bisporula</name>
    <dbReference type="NCBI Taxonomy" id="703511"/>
    <lineage>
        <taxon>Eukaryota</taxon>
        <taxon>Fungi</taxon>
        <taxon>Dikarya</taxon>
        <taxon>Ascomycota</taxon>
        <taxon>Pezizomycotina</taxon>
        <taxon>Dothideomycetes</taxon>
        <taxon>Dothideomycetes incertae sedis</taxon>
        <taxon>Phaeotrichales</taxon>
        <taxon>Phaeotrichaceae</taxon>
        <taxon>Trichodelitschia</taxon>
    </lineage>
</organism>
<dbReference type="InterPro" id="IPR053013">
    <property type="entry name" value="LAT"/>
</dbReference>
<dbReference type="PANTHER" id="PTHR34815">
    <property type="entry name" value="LYSINE ACETYLTRANSFERASE"/>
    <property type="match status" value="1"/>
</dbReference>
<dbReference type="OrthoDB" id="2020070at2759"/>
<dbReference type="InterPro" id="IPR016181">
    <property type="entry name" value="Acyl_CoA_acyltransferase"/>
</dbReference>
<evidence type="ECO:0000259" key="1">
    <source>
        <dbReference type="Pfam" id="PF22998"/>
    </source>
</evidence>
<reference evidence="2" key="1">
    <citation type="journal article" date="2020" name="Stud. Mycol.">
        <title>101 Dothideomycetes genomes: a test case for predicting lifestyles and emergence of pathogens.</title>
        <authorList>
            <person name="Haridas S."/>
            <person name="Albert R."/>
            <person name="Binder M."/>
            <person name="Bloem J."/>
            <person name="Labutti K."/>
            <person name="Salamov A."/>
            <person name="Andreopoulos B."/>
            <person name="Baker S."/>
            <person name="Barry K."/>
            <person name="Bills G."/>
            <person name="Bluhm B."/>
            <person name="Cannon C."/>
            <person name="Castanera R."/>
            <person name="Culley D."/>
            <person name="Daum C."/>
            <person name="Ezra D."/>
            <person name="Gonzalez J."/>
            <person name="Henrissat B."/>
            <person name="Kuo A."/>
            <person name="Liang C."/>
            <person name="Lipzen A."/>
            <person name="Lutzoni F."/>
            <person name="Magnuson J."/>
            <person name="Mondo S."/>
            <person name="Nolan M."/>
            <person name="Ohm R."/>
            <person name="Pangilinan J."/>
            <person name="Park H.-J."/>
            <person name="Ramirez L."/>
            <person name="Alfaro M."/>
            <person name="Sun H."/>
            <person name="Tritt A."/>
            <person name="Yoshinaga Y."/>
            <person name="Zwiers L.-H."/>
            <person name="Turgeon B."/>
            <person name="Goodwin S."/>
            <person name="Spatafora J."/>
            <person name="Crous P."/>
            <person name="Grigoriev I."/>
        </authorList>
    </citation>
    <scope>NUCLEOTIDE SEQUENCE</scope>
    <source>
        <strain evidence="2">CBS 262.69</strain>
    </source>
</reference>
<name>A0A6G1IAV6_9PEZI</name>
<dbReference type="SUPFAM" id="SSF55729">
    <property type="entry name" value="Acyl-CoA N-acyltransferases (Nat)"/>
    <property type="match status" value="1"/>
</dbReference>
<accession>A0A6G1IAV6</accession>
<dbReference type="Proteomes" id="UP000799640">
    <property type="component" value="Unassembled WGS sequence"/>
</dbReference>
<protein>
    <recommendedName>
        <fullName evidence="1">LYC1 C-terminal domain-containing protein</fullName>
    </recommendedName>
</protein>
<dbReference type="InterPro" id="IPR055100">
    <property type="entry name" value="GNAT_LYC1-like"/>
</dbReference>
<sequence>MNGLVKDLPDSRSPALGLVQPTEEEKLRQMKANAVAWRGALSLDAYLKREKFLASRELTQNGGLTYWALVDKAAKERLVLAGCETYRKRAIVAQNGTVKDVWCHGIGSVFCPPELRRRGYAARMLKELGEALKIWQADERESLFSVLYSDIGKEFYAALGWEPFKSAHISVPCTSQAIANELHDPLSPVHLLYADDLPDLCADDEKLIRQSMKMAPSGKVHVAVVPDVETILWHHAREEFVAQELYRRAPDVKGAMVFDESGKRVWCYWTRMWYNEDPTDDAGNTLHVLRLVVEGEGTLNWETQASDEMFLRYVPSIAALIGAASQEARAWNMANVEIWNPTKIVIEAAKTVYPSAEMVHRDSESIASLRWYGERLSVGPVGSWIDWLGNEKYAWC</sequence>
<proteinExistence type="predicted"/>
<feature type="domain" description="LYC1 C-terminal" evidence="1">
    <location>
        <begin position="183"/>
        <end position="396"/>
    </location>
</feature>
<evidence type="ECO:0000313" key="2">
    <source>
        <dbReference type="EMBL" id="KAF2405246.1"/>
    </source>
</evidence>
<evidence type="ECO:0000313" key="3">
    <source>
        <dbReference type="Proteomes" id="UP000799640"/>
    </source>
</evidence>
<dbReference type="Gene3D" id="3.40.630.30">
    <property type="match status" value="1"/>
</dbReference>
<gene>
    <name evidence="2" type="ORF">EJ06DRAFT_502315</name>
</gene>